<proteinExistence type="inferred from homology"/>
<dbReference type="InterPro" id="IPR000086">
    <property type="entry name" value="NUDIX_hydrolase_dom"/>
</dbReference>
<reference evidence="4 5" key="1">
    <citation type="submission" date="2023-01" db="EMBL/GenBank/DDBJ databases">
        <title>Minimal conservation of predation-associated metabolite biosynthetic gene clusters underscores biosynthetic potential of Myxococcota including descriptions for ten novel species: Archangium lansinium sp. nov., Myxococcus landrumus sp. nov., Nannocystis bai.</title>
        <authorList>
            <person name="Ahearne A."/>
            <person name="Stevens C."/>
            <person name="Dowd S."/>
        </authorList>
    </citation>
    <scope>NUCLEOTIDE SEQUENCE [LARGE SCALE GENOMIC DNA]</scope>
    <source>
        <strain evidence="4 5">WIWO2</strain>
    </source>
</reference>
<comment type="similarity">
    <text evidence="2">Belongs to the Nudix hydrolase family.</text>
</comment>
<dbReference type="PROSITE" id="PS00893">
    <property type="entry name" value="NUDIX_BOX"/>
    <property type="match status" value="1"/>
</dbReference>
<evidence type="ECO:0000256" key="2">
    <source>
        <dbReference type="RuleBase" id="RU003476"/>
    </source>
</evidence>
<organism evidence="4 5">
    <name type="scientific">Sorangium atrum</name>
    <dbReference type="NCBI Taxonomy" id="2995308"/>
    <lineage>
        <taxon>Bacteria</taxon>
        <taxon>Pseudomonadati</taxon>
        <taxon>Myxococcota</taxon>
        <taxon>Polyangia</taxon>
        <taxon>Polyangiales</taxon>
        <taxon>Polyangiaceae</taxon>
        <taxon>Sorangium</taxon>
    </lineage>
</organism>
<dbReference type="RefSeq" id="WP_272100566.1">
    <property type="nucleotide sequence ID" value="NZ_JAQNDK010000004.1"/>
</dbReference>
<evidence type="ECO:0000313" key="5">
    <source>
        <dbReference type="Proteomes" id="UP001217485"/>
    </source>
</evidence>
<dbReference type="Proteomes" id="UP001217485">
    <property type="component" value="Unassembled WGS sequence"/>
</dbReference>
<feature type="domain" description="Nudix hydrolase" evidence="3">
    <location>
        <begin position="6"/>
        <end position="133"/>
    </location>
</feature>
<name>A0ABT5CBQ2_9BACT</name>
<evidence type="ECO:0000313" key="4">
    <source>
        <dbReference type="EMBL" id="MDC0682552.1"/>
    </source>
</evidence>
<dbReference type="InterPro" id="IPR020084">
    <property type="entry name" value="NUDIX_hydrolase_CS"/>
</dbReference>
<comment type="caution">
    <text evidence="4">The sequence shown here is derived from an EMBL/GenBank/DDBJ whole genome shotgun (WGS) entry which is preliminary data.</text>
</comment>
<dbReference type="Pfam" id="PF00293">
    <property type="entry name" value="NUDIX"/>
    <property type="match status" value="1"/>
</dbReference>
<dbReference type="Gene3D" id="3.90.79.10">
    <property type="entry name" value="Nucleoside Triphosphate Pyrophosphohydrolase"/>
    <property type="match status" value="1"/>
</dbReference>
<dbReference type="PROSITE" id="PS51462">
    <property type="entry name" value="NUDIX"/>
    <property type="match status" value="1"/>
</dbReference>
<dbReference type="PANTHER" id="PTHR22769">
    <property type="entry name" value="MUTT/NUDIX HYDROLASE"/>
    <property type="match status" value="1"/>
</dbReference>
<accession>A0ABT5CBQ2</accession>
<protein>
    <submittedName>
        <fullName evidence="4">NUDIX domain-containing protein</fullName>
    </submittedName>
</protein>
<gene>
    <name evidence="4" type="ORF">POL72_32795</name>
</gene>
<dbReference type="EMBL" id="JAQNDK010000004">
    <property type="protein sequence ID" value="MDC0682552.1"/>
    <property type="molecule type" value="Genomic_DNA"/>
</dbReference>
<dbReference type="PRINTS" id="PR00502">
    <property type="entry name" value="NUDIXFAMILY"/>
</dbReference>
<dbReference type="InterPro" id="IPR020476">
    <property type="entry name" value="Nudix_hydrolase"/>
</dbReference>
<evidence type="ECO:0000256" key="1">
    <source>
        <dbReference type="ARBA" id="ARBA00022801"/>
    </source>
</evidence>
<keyword evidence="1 2" id="KW-0378">Hydrolase</keyword>
<dbReference type="SUPFAM" id="SSF55811">
    <property type="entry name" value="Nudix"/>
    <property type="match status" value="1"/>
</dbReference>
<dbReference type="PANTHER" id="PTHR22769:SF56">
    <property type="entry name" value="8-OXO-DGDP PHOSPHATASE NUDT18"/>
    <property type="match status" value="1"/>
</dbReference>
<evidence type="ECO:0000259" key="3">
    <source>
        <dbReference type="PROSITE" id="PS51462"/>
    </source>
</evidence>
<keyword evidence="5" id="KW-1185">Reference proteome</keyword>
<dbReference type="InterPro" id="IPR015797">
    <property type="entry name" value="NUDIX_hydrolase-like_dom_sf"/>
</dbReference>
<sequence length="156" mass="17467">MSRTAIPTWCIAVVLVRHRSRFLLVHERKHDQRWYLPAGRVEPGETFAEAARREALEETGVPVELEGILRIEHSPGPLQARFRVIFLARPRDATPPKSQPDEHSLEARWVTLEEIAALPLRGPDVELYCSDVLAGAHVFPLSLLGAEGEPLLVSGR</sequence>